<evidence type="ECO:0000256" key="1">
    <source>
        <dbReference type="ARBA" id="ARBA00022603"/>
    </source>
</evidence>
<comment type="caution">
    <text evidence="4">The sequence shown here is derived from an EMBL/GenBank/DDBJ whole genome shotgun (WGS) entry which is preliminary data.</text>
</comment>
<dbReference type="PANTHER" id="PTHR18895:SF74">
    <property type="entry name" value="MTRF1L RELEASE FACTOR GLUTAMINE METHYLTRANSFERASE"/>
    <property type="match status" value="1"/>
</dbReference>
<dbReference type="RefSeq" id="WP_336597067.1">
    <property type="nucleotide sequence ID" value="NZ_JACFYJ010000005.1"/>
</dbReference>
<feature type="domain" description="Methyltransferase small" evidence="3">
    <location>
        <begin position="63"/>
        <end position="193"/>
    </location>
</feature>
<dbReference type="GO" id="GO:0032259">
    <property type="term" value="P:methylation"/>
    <property type="evidence" value="ECO:0007669"/>
    <property type="project" value="UniProtKB-KW"/>
</dbReference>
<evidence type="ECO:0000256" key="2">
    <source>
        <dbReference type="ARBA" id="ARBA00022691"/>
    </source>
</evidence>
<accession>A0ABU8IMB9</accession>
<dbReference type="InterPro" id="IPR050320">
    <property type="entry name" value="N5-glutamine_MTase"/>
</dbReference>
<keyword evidence="5" id="KW-1185">Reference proteome</keyword>
<proteinExistence type="predicted"/>
<protein>
    <submittedName>
        <fullName evidence="4">Class I SAM-dependent methyltransferase</fullName>
    </submittedName>
</protein>
<keyword evidence="1 4" id="KW-0808">Transferase</keyword>
<evidence type="ECO:0000259" key="3">
    <source>
        <dbReference type="Pfam" id="PF05175"/>
    </source>
</evidence>
<dbReference type="Gene3D" id="3.40.50.150">
    <property type="entry name" value="Vaccinia Virus protein VP39"/>
    <property type="match status" value="1"/>
</dbReference>
<evidence type="ECO:0000313" key="5">
    <source>
        <dbReference type="Proteomes" id="UP001386437"/>
    </source>
</evidence>
<dbReference type="SUPFAM" id="SSF53335">
    <property type="entry name" value="S-adenosyl-L-methionine-dependent methyltransferases"/>
    <property type="match status" value="1"/>
</dbReference>
<name>A0ABU8IMB9_9BURK</name>
<gene>
    <name evidence="4" type="ORF">H3V53_05385</name>
</gene>
<dbReference type="InterPro" id="IPR029063">
    <property type="entry name" value="SAM-dependent_MTases_sf"/>
</dbReference>
<dbReference type="PANTHER" id="PTHR18895">
    <property type="entry name" value="HEMK METHYLTRANSFERASE"/>
    <property type="match status" value="1"/>
</dbReference>
<dbReference type="Proteomes" id="UP001386437">
    <property type="component" value="Unassembled WGS sequence"/>
</dbReference>
<dbReference type="Pfam" id="PF05175">
    <property type="entry name" value="MTS"/>
    <property type="match status" value="1"/>
</dbReference>
<reference evidence="4 5" key="1">
    <citation type="journal article" date="2022" name="Arch. Microbiol.">
        <title>Paraburkholderia bengalensis sp. nov. isolated from roots of Oryza sativa, IR64.</title>
        <authorList>
            <person name="Nag P."/>
            <person name="Mondal N."/>
            <person name="Sarkar J."/>
            <person name="Das S."/>
        </authorList>
    </citation>
    <scope>NUCLEOTIDE SEQUENCE [LARGE SCALE GENOMIC DNA]</scope>
    <source>
        <strain evidence="4 5">IR64_4_BI</strain>
    </source>
</reference>
<dbReference type="InterPro" id="IPR007848">
    <property type="entry name" value="Small_mtfrase_dom"/>
</dbReference>
<dbReference type="EMBL" id="JACFYJ010000005">
    <property type="protein sequence ID" value="MEI5996656.1"/>
    <property type="molecule type" value="Genomic_DNA"/>
</dbReference>
<organism evidence="4 5">
    <name type="scientific">Paraburkholderia bengalensis</name>
    <dbReference type="NCBI Taxonomy" id="2747562"/>
    <lineage>
        <taxon>Bacteria</taxon>
        <taxon>Pseudomonadati</taxon>
        <taxon>Pseudomonadota</taxon>
        <taxon>Betaproteobacteria</taxon>
        <taxon>Burkholderiales</taxon>
        <taxon>Burkholderiaceae</taxon>
        <taxon>Paraburkholderia</taxon>
    </lineage>
</organism>
<dbReference type="CDD" id="cd02440">
    <property type="entry name" value="AdoMet_MTases"/>
    <property type="match status" value="1"/>
</dbReference>
<evidence type="ECO:0000313" key="4">
    <source>
        <dbReference type="EMBL" id="MEI5996656.1"/>
    </source>
</evidence>
<keyword evidence="1 4" id="KW-0489">Methyltransferase</keyword>
<sequence>MYDRSPFATLLETAIVKKPQPRRSETGYREMLELMKRGGEYQLAGLELEVPRGVYPPRPGSSTEFFLRNWSAAGLNESAGSLLDLRTGSGALALHAARRGWHVTGSDIDPQAVNAARRNARNNRLDVDFVCSDLFEAFEHCRFDAITFTPPFVPKPAAVQSGGRTLAPVDGELTQRLLDQASQFLRPGGKLVFSYSNCSDDRLLDRDDWTFELVACDYEALGQSWRALLVATPNLGKKSCKSSIK</sequence>
<keyword evidence="2" id="KW-0949">S-adenosyl-L-methionine</keyword>
<dbReference type="GO" id="GO:0008168">
    <property type="term" value="F:methyltransferase activity"/>
    <property type="evidence" value="ECO:0007669"/>
    <property type="project" value="UniProtKB-KW"/>
</dbReference>